<dbReference type="GO" id="GO:0016791">
    <property type="term" value="F:phosphatase activity"/>
    <property type="evidence" value="ECO:0007669"/>
    <property type="project" value="InterPro"/>
</dbReference>
<comment type="similarity">
    <text evidence="5">Belongs to the protein-tyrosine phosphatase family. Atypical dual-specificity phosphatase Siw14-like subfamily.</text>
</comment>
<dbReference type="EMBL" id="MCGT01000002">
    <property type="protein sequence ID" value="ORX61869.1"/>
    <property type="molecule type" value="Genomic_DNA"/>
</dbReference>
<dbReference type="Pfam" id="PF03162">
    <property type="entry name" value="Y_phosphatase2"/>
    <property type="match status" value="1"/>
</dbReference>
<gene>
    <name evidence="11" type="ORF">DM01DRAFT_1067711</name>
</gene>
<evidence type="ECO:0000313" key="12">
    <source>
        <dbReference type="Proteomes" id="UP000242146"/>
    </source>
</evidence>
<evidence type="ECO:0000256" key="6">
    <source>
        <dbReference type="ARBA" id="ARBA00047342"/>
    </source>
</evidence>
<evidence type="ECO:0000256" key="7">
    <source>
        <dbReference type="ARBA" id="ARBA00047562"/>
    </source>
</evidence>
<feature type="domain" description="Tyrosine-protein phosphatase" evidence="10">
    <location>
        <begin position="54"/>
        <end position="228"/>
    </location>
</feature>
<dbReference type="InterPro" id="IPR020422">
    <property type="entry name" value="TYR_PHOSPHATASE_DUAL_dom"/>
</dbReference>
<comment type="catalytic activity">
    <reaction evidence="7">
        <text>3,5-bis(diphospho)-1D-myo-inositol 1,2,4,6-tetrakisphosphate + H2O = 3-diphospho-1D-myo-inositol 1,2,4,5,6-pentakisphosphate + phosphate + 2 H(+)</text>
        <dbReference type="Rhea" id="RHEA:56312"/>
        <dbReference type="ChEBI" id="CHEBI:15377"/>
        <dbReference type="ChEBI" id="CHEBI:15378"/>
        <dbReference type="ChEBI" id="CHEBI:43474"/>
        <dbReference type="ChEBI" id="CHEBI:140372"/>
        <dbReference type="ChEBI" id="CHEBI:140374"/>
        <dbReference type="EC" id="3.6.1.52"/>
    </reaction>
    <physiologicalReaction direction="left-to-right" evidence="7">
        <dbReference type="Rhea" id="RHEA:56313"/>
    </physiologicalReaction>
</comment>
<keyword evidence="4" id="KW-0378">Hydrolase</keyword>
<dbReference type="InterPro" id="IPR029021">
    <property type="entry name" value="Prot-tyrosine_phosphatase-like"/>
</dbReference>
<dbReference type="PANTHER" id="PTHR31126:SF48">
    <property type="entry name" value="INOSITOL PHOSPHATASE SIW14"/>
    <property type="match status" value="1"/>
</dbReference>
<evidence type="ECO:0000256" key="8">
    <source>
        <dbReference type="ARBA" id="ARBA00047927"/>
    </source>
</evidence>
<dbReference type="AlphaFoldDB" id="A0A1X2GV32"/>
<dbReference type="EC" id="3.6.1.52" evidence="2"/>
<dbReference type="InterPro" id="IPR020428">
    <property type="entry name" value="PFA-DSPs"/>
</dbReference>
<evidence type="ECO:0000256" key="4">
    <source>
        <dbReference type="ARBA" id="ARBA00022801"/>
    </source>
</evidence>
<dbReference type="PROSITE" id="PS00383">
    <property type="entry name" value="TYR_PHOSPHATASE_1"/>
    <property type="match status" value="1"/>
</dbReference>
<proteinExistence type="inferred from homology"/>
<keyword evidence="3" id="KW-0963">Cytoplasm</keyword>
<dbReference type="OrthoDB" id="6375174at2759"/>
<evidence type="ECO:0000313" key="11">
    <source>
        <dbReference type="EMBL" id="ORX61869.1"/>
    </source>
</evidence>
<comment type="caution">
    <text evidence="11">The sequence shown here is derived from an EMBL/GenBank/DDBJ whole genome shotgun (WGS) entry which is preliminary data.</text>
</comment>
<dbReference type="PRINTS" id="PR01911">
    <property type="entry name" value="PFDSPHPHTASE"/>
</dbReference>
<dbReference type="InterPro" id="IPR004861">
    <property type="entry name" value="Siw14-like"/>
</dbReference>
<evidence type="ECO:0000256" key="1">
    <source>
        <dbReference type="ARBA" id="ARBA00004496"/>
    </source>
</evidence>
<name>A0A1X2GV32_9FUNG</name>
<dbReference type="SUPFAM" id="SSF52799">
    <property type="entry name" value="(Phosphotyrosine protein) phosphatases II"/>
    <property type="match status" value="1"/>
</dbReference>
<evidence type="ECO:0000256" key="5">
    <source>
        <dbReference type="ARBA" id="ARBA00044949"/>
    </source>
</evidence>
<protein>
    <recommendedName>
        <fullName evidence="2">diphosphoinositol-polyphosphate diphosphatase</fullName>
        <ecNumber evidence="2">3.6.1.52</ecNumber>
    </recommendedName>
</protein>
<evidence type="ECO:0000256" key="9">
    <source>
        <dbReference type="ARBA" id="ARBA00048424"/>
    </source>
</evidence>
<evidence type="ECO:0000256" key="3">
    <source>
        <dbReference type="ARBA" id="ARBA00022490"/>
    </source>
</evidence>
<dbReference type="CDD" id="cd14528">
    <property type="entry name" value="PFA-DSP_Siw14"/>
    <property type="match status" value="1"/>
</dbReference>
<comment type="subcellular location">
    <subcellularLocation>
        <location evidence="1">Cytoplasm</location>
    </subcellularLocation>
</comment>
<dbReference type="STRING" id="101127.A0A1X2GV32"/>
<comment type="catalytic activity">
    <reaction evidence="6">
        <text>5-diphospho-1D-myo-inositol 1,2,3,4,6-pentakisphosphate + H2O = 1D-myo-inositol hexakisphosphate + phosphate + H(+)</text>
        <dbReference type="Rhea" id="RHEA:22384"/>
        <dbReference type="ChEBI" id="CHEBI:15377"/>
        <dbReference type="ChEBI" id="CHEBI:15378"/>
        <dbReference type="ChEBI" id="CHEBI:43474"/>
        <dbReference type="ChEBI" id="CHEBI:58130"/>
        <dbReference type="ChEBI" id="CHEBI:58628"/>
        <dbReference type="EC" id="3.6.1.52"/>
    </reaction>
    <physiologicalReaction direction="left-to-right" evidence="6">
        <dbReference type="Rhea" id="RHEA:22385"/>
    </physiologicalReaction>
</comment>
<dbReference type="PANTHER" id="PTHR31126">
    <property type="entry name" value="TYROSINE-PROTEIN PHOSPHATASE"/>
    <property type="match status" value="1"/>
</dbReference>
<dbReference type="GO" id="GO:0005737">
    <property type="term" value="C:cytoplasm"/>
    <property type="evidence" value="ECO:0007669"/>
    <property type="project" value="UniProtKB-SubCell"/>
</dbReference>
<comment type="catalytic activity">
    <reaction evidence="8">
        <text>1,5-bis(diphospho)-1D-myo-inositol 2,3,4,6-tetrakisphosphate + H2O = 1-diphospho-1D-myo-inositol 2,3,4,5,6-pentakisphosphate + phosphate + 2 H(+)</text>
        <dbReference type="Rhea" id="RHEA:79699"/>
        <dbReference type="ChEBI" id="CHEBI:15377"/>
        <dbReference type="ChEBI" id="CHEBI:15378"/>
        <dbReference type="ChEBI" id="CHEBI:43474"/>
        <dbReference type="ChEBI" id="CHEBI:74946"/>
        <dbReference type="ChEBI" id="CHEBI:77983"/>
        <dbReference type="EC" id="3.6.1.52"/>
    </reaction>
    <physiologicalReaction direction="left-to-right" evidence="8">
        <dbReference type="Rhea" id="RHEA:79700"/>
    </physiologicalReaction>
</comment>
<dbReference type="InterPro" id="IPR016130">
    <property type="entry name" value="Tyr_Pase_AS"/>
</dbReference>
<comment type="catalytic activity">
    <reaction evidence="9">
        <text>6-diphospho-1D-myo-inositol pentakisphosphate + H2O = 1D-myo-inositol hexakisphosphate + phosphate + H(+)</text>
        <dbReference type="Rhea" id="RHEA:79703"/>
        <dbReference type="ChEBI" id="CHEBI:15377"/>
        <dbReference type="ChEBI" id="CHEBI:15378"/>
        <dbReference type="ChEBI" id="CHEBI:43474"/>
        <dbReference type="ChEBI" id="CHEBI:58130"/>
        <dbReference type="ChEBI" id="CHEBI:230534"/>
        <dbReference type="EC" id="3.6.1.52"/>
    </reaction>
    <physiologicalReaction direction="left-to-right" evidence="9">
        <dbReference type="Rhea" id="RHEA:79704"/>
    </physiologicalReaction>
</comment>
<dbReference type="Gene3D" id="3.90.190.10">
    <property type="entry name" value="Protein tyrosine phosphatase superfamily"/>
    <property type="match status" value="1"/>
</dbReference>
<reference evidence="11 12" key="1">
    <citation type="submission" date="2016-07" db="EMBL/GenBank/DDBJ databases">
        <title>Pervasive Adenine N6-methylation of Active Genes in Fungi.</title>
        <authorList>
            <consortium name="DOE Joint Genome Institute"/>
            <person name="Mondo S.J."/>
            <person name="Dannebaum R.O."/>
            <person name="Kuo R.C."/>
            <person name="Labutti K."/>
            <person name="Haridas S."/>
            <person name="Kuo A."/>
            <person name="Salamov A."/>
            <person name="Ahrendt S.R."/>
            <person name="Lipzen A."/>
            <person name="Sullivan W."/>
            <person name="Andreopoulos W.B."/>
            <person name="Clum A."/>
            <person name="Lindquist E."/>
            <person name="Daum C."/>
            <person name="Ramamoorthy G.K."/>
            <person name="Gryganskyi A."/>
            <person name="Culley D."/>
            <person name="Magnuson J.K."/>
            <person name="James T.Y."/>
            <person name="O'Malley M.A."/>
            <person name="Stajich J.E."/>
            <person name="Spatafora J.W."/>
            <person name="Visel A."/>
            <person name="Grigoriev I.V."/>
        </authorList>
    </citation>
    <scope>NUCLEOTIDE SEQUENCE [LARGE SCALE GENOMIC DNA]</scope>
    <source>
        <strain evidence="11 12">NRRL 3301</strain>
    </source>
</reference>
<evidence type="ECO:0000259" key="10">
    <source>
        <dbReference type="PROSITE" id="PS50054"/>
    </source>
</evidence>
<evidence type="ECO:0000256" key="2">
    <source>
        <dbReference type="ARBA" id="ARBA00012527"/>
    </source>
</evidence>
<organism evidence="11 12">
    <name type="scientific">Hesseltinella vesiculosa</name>
    <dbReference type="NCBI Taxonomy" id="101127"/>
    <lineage>
        <taxon>Eukaryota</taxon>
        <taxon>Fungi</taxon>
        <taxon>Fungi incertae sedis</taxon>
        <taxon>Mucoromycota</taxon>
        <taxon>Mucoromycotina</taxon>
        <taxon>Mucoromycetes</taxon>
        <taxon>Mucorales</taxon>
        <taxon>Cunninghamellaceae</taxon>
        <taxon>Hesseltinella</taxon>
    </lineage>
</organism>
<sequence length="241" mass="28051">MEVASKDTEANIQDDKLILSPTNLIPEPNWPLLDDYIQQGDLDLFQEALIPPENFNMVCQHVYRSSFPKKRHFRFLEKLKLKSVLTLILEDYPDQNMKFLEEQGIQFLQFGIAGNKEPFVQSRLTPPPRRASCLQQHLLFYIIVPEDKISAALAAILDKRNHPILIHCNKGKHRTGCLIGCLRKVQNWSHTSIFDEYRRFSHPKSRSMDQQFIELYDANQVWPLVDPKHLPNWPTLGDPPI</sequence>
<dbReference type="FunFam" id="3.90.190.10:FF:000035">
    <property type="entry name" value="Tyrosine phosphatase, putative"/>
    <property type="match status" value="1"/>
</dbReference>
<accession>A0A1X2GV32</accession>
<dbReference type="Proteomes" id="UP000242146">
    <property type="component" value="Unassembled WGS sequence"/>
</dbReference>
<dbReference type="PROSITE" id="PS50054">
    <property type="entry name" value="TYR_PHOSPHATASE_DUAL"/>
    <property type="match status" value="1"/>
</dbReference>
<dbReference type="GO" id="GO:0052840">
    <property type="term" value="F:inositol diphosphate tetrakisphosphate diphosphatase activity"/>
    <property type="evidence" value="ECO:0007669"/>
    <property type="project" value="TreeGrafter"/>
</dbReference>
<keyword evidence="12" id="KW-1185">Reference proteome</keyword>